<keyword evidence="2 7" id="KW-0349">Heme</keyword>
<dbReference type="GO" id="GO:0008395">
    <property type="term" value="F:steroid hydroxylase activity"/>
    <property type="evidence" value="ECO:0007669"/>
    <property type="project" value="TreeGrafter"/>
</dbReference>
<keyword evidence="4 7" id="KW-0560">Oxidoreductase</keyword>
<dbReference type="GO" id="GO:0006707">
    <property type="term" value="P:cholesterol catabolic process"/>
    <property type="evidence" value="ECO:0007669"/>
    <property type="project" value="TreeGrafter"/>
</dbReference>
<dbReference type="FunFam" id="1.10.630.10:FF:000018">
    <property type="entry name" value="Cytochrome P450 monooxygenase"/>
    <property type="match status" value="1"/>
</dbReference>
<dbReference type="GO" id="GO:0036199">
    <property type="term" value="F:cholest-4-en-3-one 26-monooxygenase activity"/>
    <property type="evidence" value="ECO:0007669"/>
    <property type="project" value="TreeGrafter"/>
</dbReference>
<dbReference type="EMBL" id="MBLM01000138">
    <property type="protein sequence ID" value="OHV32536.1"/>
    <property type="molecule type" value="Genomic_DNA"/>
</dbReference>
<protein>
    <submittedName>
        <fullName evidence="8">Cytochrome</fullName>
    </submittedName>
</protein>
<evidence type="ECO:0000256" key="5">
    <source>
        <dbReference type="ARBA" id="ARBA00023004"/>
    </source>
</evidence>
<evidence type="ECO:0000256" key="6">
    <source>
        <dbReference type="ARBA" id="ARBA00023033"/>
    </source>
</evidence>
<evidence type="ECO:0000256" key="2">
    <source>
        <dbReference type="ARBA" id="ARBA00022617"/>
    </source>
</evidence>
<dbReference type="PANTHER" id="PTHR46696">
    <property type="entry name" value="P450, PUTATIVE (EUROFUNG)-RELATED"/>
    <property type="match status" value="1"/>
</dbReference>
<sequence length="398" mass="44959">MSPTSHLDDVYYDPYDFSIDADPYPVWRRMRDEAPLYYNEKHDFYALSRFEDVERALTEWGTFLSGRGTLLEIIKANVPIPSGNILFEDPPVHHAHRGVMARVFTPKKMNALESKVREFCGRSLDPFVGTAGFDFIGDLGTHMAMRTIGYLLGIPEEDQEAIGSLFDDNLRIEDPDNPRPPDIGIDGAFVDYIEWRSEHPSDDLMTELMNAEFEDETGAVRTLTRDEVIAYINLLAGAGNETTARLVGWAGKLLGEHADQRRELAADRSLIPNAVEEVLRYEAPSPVQARYIERDVEQHGQKIPAGSVVLLLNGSANRDERRFPDPDRFDIHRSVGRHLGFGYGIHHCLGAALARLEGRVALDEVLQRFPDWEVDWDNAVQARTSTVRGWEKMPVLIG</sequence>
<keyword evidence="9" id="KW-1185">Reference proteome</keyword>
<dbReference type="OrthoDB" id="3215747at2"/>
<comment type="similarity">
    <text evidence="1 7">Belongs to the cytochrome P450 family.</text>
</comment>
<organism evidence="8 9">
    <name type="scientific">Parafrankia colletiae</name>
    <dbReference type="NCBI Taxonomy" id="573497"/>
    <lineage>
        <taxon>Bacteria</taxon>
        <taxon>Bacillati</taxon>
        <taxon>Actinomycetota</taxon>
        <taxon>Actinomycetes</taxon>
        <taxon>Frankiales</taxon>
        <taxon>Frankiaceae</taxon>
        <taxon>Parafrankia</taxon>
    </lineage>
</organism>
<dbReference type="PANTHER" id="PTHR46696:SF4">
    <property type="entry name" value="BIOTIN BIOSYNTHESIS CYTOCHROME P450"/>
    <property type="match status" value="1"/>
</dbReference>
<dbReference type="AlphaFoldDB" id="A0A1S1QG04"/>
<dbReference type="SUPFAM" id="SSF48264">
    <property type="entry name" value="Cytochrome P450"/>
    <property type="match status" value="1"/>
</dbReference>
<evidence type="ECO:0000256" key="1">
    <source>
        <dbReference type="ARBA" id="ARBA00010617"/>
    </source>
</evidence>
<name>A0A1S1QG04_9ACTN</name>
<proteinExistence type="inferred from homology"/>
<evidence type="ECO:0000256" key="4">
    <source>
        <dbReference type="ARBA" id="ARBA00023002"/>
    </source>
</evidence>
<dbReference type="Proteomes" id="UP000179627">
    <property type="component" value="Unassembled WGS sequence"/>
</dbReference>
<dbReference type="PRINTS" id="PR00359">
    <property type="entry name" value="BP450"/>
</dbReference>
<dbReference type="GO" id="GO:0020037">
    <property type="term" value="F:heme binding"/>
    <property type="evidence" value="ECO:0007669"/>
    <property type="project" value="InterPro"/>
</dbReference>
<accession>A0A1S1QG04</accession>
<dbReference type="InterPro" id="IPR002397">
    <property type="entry name" value="Cyt_P450_B"/>
</dbReference>
<dbReference type="CDD" id="cd11078">
    <property type="entry name" value="CYP130-like"/>
    <property type="match status" value="1"/>
</dbReference>
<evidence type="ECO:0000313" key="8">
    <source>
        <dbReference type="EMBL" id="OHV32536.1"/>
    </source>
</evidence>
<evidence type="ECO:0000256" key="7">
    <source>
        <dbReference type="RuleBase" id="RU000461"/>
    </source>
</evidence>
<dbReference type="InterPro" id="IPR036396">
    <property type="entry name" value="Cyt_P450_sf"/>
</dbReference>
<keyword evidence="5 7" id="KW-0408">Iron</keyword>
<dbReference type="GO" id="GO:0005506">
    <property type="term" value="F:iron ion binding"/>
    <property type="evidence" value="ECO:0007669"/>
    <property type="project" value="InterPro"/>
</dbReference>
<gene>
    <name evidence="8" type="ORF">CC117_24845</name>
</gene>
<dbReference type="InterPro" id="IPR001128">
    <property type="entry name" value="Cyt_P450"/>
</dbReference>
<comment type="caution">
    <text evidence="8">The sequence shown here is derived from an EMBL/GenBank/DDBJ whole genome shotgun (WGS) entry which is preliminary data.</text>
</comment>
<reference evidence="9" key="1">
    <citation type="submission" date="2016-07" db="EMBL/GenBank/DDBJ databases">
        <title>Sequence Frankia sp. strain CcI1.17.</title>
        <authorList>
            <person name="Ghodhbane-Gtari F."/>
            <person name="Swanson E."/>
            <person name="Gueddou A."/>
            <person name="Morris K."/>
            <person name="Hezbri K."/>
            <person name="Ktari A."/>
            <person name="Nouioui I."/>
            <person name="Abebe-Akele F."/>
            <person name="Simpson S."/>
            <person name="Thomas K."/>
            <person name="Gtari M."/>
            <person name="Tisa L.S."/>
            <person name="Hurst S."/>
        </authorList>
    </citation>
    <scope>NUCLEOTIDE SEQUENCE [LARGE SCALE GENOMIC DNA]</scope>
    <source>
        <strain evidence="9">Cc1.17</strain>
    </source>
</reference>
<dbReference type="Pfam" id="PF00067">
    <property type="entry name" value="p450"/>
    <property type="match status" value="1"/>
</dbReference>
<evidence type="ECO:0000313" key="9">
    <source>
        <dbReference type="Proteomes" id="UP000179627"/>
    </source>
</evidence>
<dbReference type="Gene3D" id="1.10.630.10">
    <property type="entry name" value="Cytochrome P450"/>
    <property type="match status" value="1"/>
</dbReference>
<keyword evidence="3 7" id="KW-0479">Metal-binding</keyword>
<evidence type="ECO:0000256" key="3">
    <source>
        <dbReference type="ARBA" id="ARBA00022723"/>
    </source>
</evidence>
<dbReference type="RefSeq" id="WP_071087809.1">
    <property type="nucleotide sequence ID" value="NZ_MBLM01000138.1"/>
</dbReference>
<dbReference type="InterPro" id="IPR017972">
    <property type="entry name" value="Cyt_P450_CS"/>
</dbReference>
<dbReference type="PROSITE" id="PS00086">
    <property type="entry name" value="CYTOCHROME_P450"/>
    <property type="match status" value="1"/>
</dbReference>
<keyword evidence="6 7" id="KW-0503">Monooxygenase</keyword>